<evidence type="ECO:0000259" key="5">
    <source>
        <dbReference type="Pfam" id="PF00437"/>
    </source>
</evidence>
<feature type="region of interest" description="Disordered" evidence="4">
    <location>
        <begin position="1"/>
        <end position="51"/>
    </location>
</feature>
<dbReference type="Pfam" id="PF00437">
    <property type="entry name" value="T2SSE"/>
    <property type="match status" value="1"/>
</dbReference>
<protein>
    <submittedName>
        <fullName evidence="6">Type II secretion system protein E</fullName>
    </submittedName>
</protein>
<dbReference type="InterPro" id="IPR027417">
    <property type="entry name" value="P-loop_NTPase"/>
</dbReference>
<organism evidence="6 7">
    <name type="scientific">Burkholderia vietnamiensis</name>
    <dbReference type="NCBI Taxonomy" id="60552"/>
    <lineage>
        <taxon>Bacteria</taxon>
        <taxon>Pseudomonadati</taxon>
        <taxon>Pseudomonadota</taxon>
        <taxon>Betaproteobacteria</taxon>
        <taxon>Burkholderiales</taxon>
        <taxon>Burkholderiaceae</taxon>
        <taxon>Burkholderia</taxon>
        <taxon>Burkholderia cepacia complex</taxon>
    </lineage>
</organism>
<dbReference type="InterPro" id="IPR001482">
    <property type="entry name" value="T2SS/T4SS_dom"/>
</dbReference>
<evidence type="ECO:0000256" key="2">
    <source>
        <dbReference type="ARBA" id="ARBA00022741"/>
    </source>
</evidence>
<accession>A0AA45BC33</accession>
<feature type="region of interest" description="Disordered" evidence="4">
    <location>
        <begin position="70"/>
        <end position="97"/>
    </location>
</feature>
<dbReference type="GO" id="GO:0005524">
    <property type="term" value="F:ATP binding"/>
    <property type="evidence" value="ECO:0007669"/>
    <property type="project" value="UniProtKB-KW"/>
</dbReference>
<comment type="similarity">
    <text evidence="1">Belongs to the GSP E family.</text>
</comment>
<evidence type="ECO:0000313" key="6">
    <source>
        <dbReference type="EMBL" id="PRH40437.1"/>
    </source>
</evidence>
<dbReference type="AlphaFoldDB" id="A0AA45BC33"/>
<reference evidence="6 7" key="1">
    <citation type="submission" date="2018-03" db="EMBL/GenBank/DDBJ databases">
        <authorList>
            <person name="Nguyen K."/>
            <person name="Fouts D."/>
            <person name="Sutton G."/>
        </authorList>
    </citation>
    <scope>NUCLEOTIDE SEQUENCE [LARGE SCALE GENOMIC DNA]</scope>
    <source>
        <strain evidence="6 7">AU3578</strain>
    </source>
</reference>
<dbReference type="Gene3D" id="3.40.50.300">
    <property type="entry name" value="P-loop containing nucleotide triphosphate hydrolases"/>
    <property type="match status" value="1"/>
</dbReference>
<name>A0AA45BC33_BURVI</name>
<dbReference type="GO" id="GO:0016887">
    <property type="term" value="F:ATP hydrolysis activity"/>
    <property type="evidence" value="ECO:0007669"/>
    <property type="project" value="TreeGrafter"/>
</dbReference>
<keyword evidence="3" id="KW-0067">ATP-binding</keyword>
<evidence type="ECO:0000256" key="3">
    <source>
        <dbReference type="ARBA" id="ARBA00022840"/>
    </source>
</evidence>
<comment type="caution">
    <text evidence="6">The sequence shown here is derived from an EMBL/GenBank/DDBJ whole genome shotgun (WGS) entry which is preliminary data.</text>
</comment>
<dbReference type="GO" id="GO:0005886">
    <property type="term" value="C:plasma membrane"/>
    <property type="evidence" value="ECO:0007669"/>
    <property type="project" value="TreeGrafter"/>
</dbReference>
<dbReference type="Proteomes" id="UP000237632">
    <property type="component" value="Unassembled WGS sequence"/>
</dbReference>
<keyword evidence="2" id="KW-0547">Nucleotide-binding</keyword>
<dbReference type="PANTHER" id="PTHR30258:SF3">
    <property type="entry name" value="SLL1921 PROTEIN"/>
    <property type="match status" value="1"/>
</dbReference>
<dbReference type="SUPFAM" id="SSF52540">
    <property type="entry name" value="P-loop containing nucleoside triphosphate hydrolases"/>
    <property type="match status" value="1"/>
</dbReference>
<feature type="compositionally biased region" description="Polar residues" evidence="4">
    <location>
        <begin position="85"/>
        <end position="94"/>
    </location>
</feature>
<sequence length="672" mass="73727">MDAGSGLRRSSGTSRALDLVRSPKANVAHRGRYVPLDPRSNSRHKGEKMSEGIVGAAVALGESAREIEPLRRDGESRVHSALRARQQSTNSGDDSASLGMVEFPEPPTPIKPQVLYSRHIGKGFADAAVALGMMPAKQLVQWEARAAETGRTLEEVLVESGRVTVEQVRDVHQAISRDLFVDQRLKFNPAFLTWTRDLKRAGIDARVEYVSAERLAALRDANGGEVAGPVANDQRTLQRTRQLFASLAAMGINDLAITLRKQHTEIQVRYRGDVMDVVDSHLSMDRASGEEMIRCICTGLSTSFDSYYKPTEFQNGQIDGAVFGDVGMDSVRFIRGPAWPDGVGGFLRARLQYSEHESTRRAGRVDTRPLKLRVPAKPEGEPQFAKMGFTARQISLIDEILWKPMGLFIVLGPTNSGKTTTIHELLKHQKRLFPATSQIAIENPTELPMPWALQLTTDNFVEYVAHGLRMDPDTIVVGEIRRSPEALAAMHAGRTGHFVVSTLHENDPFGLIDRLEGLDVEELPRRVTCAPGLLAGFMGQRVVPILCPTCRRPLNPSHDLPPHIAKVLPSWGDTSLMNVRGPGCETCDGSGVIDRRAVAEIVVATPQLLDDLRVHGSAIAAKNHRARPGSDLSMLENAMKLVIDGVVSPIDVHRNVAEIVEIAQVRGPREES</sequence>
<evidence type="ECO:0000256" key="4">
    <source>
        <dbReference type="SAM" id="MobiDB-lite"/>
    </source>
</evidence>
<feature type="compositionally biased region" description="Low complexity" evidence="4">
    <location>
        <begin position="1"/>
        <end position="15"/>
    </location>
</feature>
<evidence type="ECO:0000256" key="1">
    <source>
        <dbReference type="ARBA" id="ARBA00006611"/>
    </source>
</evidence>
<dbReference type="EMBL" id="PVHK01000156">
    <property type="protein sequence ID" value="PRH40437.1"/>
    <property type="molecule type" value="Genomic_DNA"/>
</dbReference>
<dbReference type="PANTHER" id="PTHR30258">
    <property type="entry name" value="TYPE II SECRETION SYSTEM PROTEIN GSPE-RELATED"/>
    <property type="match status" value="1"/>
</dbReference>
<evidence type="ECO:0000313" key="7">
    <source>
        <dbReference type="Proteomes" id="UP000237632"/>
    </source>
</evidence>
<gene>
    <name evidence="6" type="ORF">C6T65_21135</name>
</gene>
<feature type="domain" description="Bacterial type II secretion system protein E" evidence="5">
    <location>
        <begin position="372"/>
        <end position="648"/>
    </location>
</feature>
<proteinExistence type="inferred from homology"/>